<comment type="subcellular location">
    <subcellularLocation>
        <location evidence="1">Membrane</location>
        <topology evidence="1">Multi-pass membrane protein</topology>
    </subcellularLocation>
</comment>
<accession>A0AAN7IED3</accession>
<keyword evidence="9" id="KW-1185">Reference proteome</keyword>
<feature type="transmembrane region" description="Helical" evidence="6">
    <location>
        <begin position="266"/>
        <end position="293"/>
    </location>
</feature>
<evidence type="ECO:0000313" key="8">
    <source>
        <dbReference type="EMBL" id="KAK4566963.1"/>
    </source>
</evidence>
<protein>
    <recommendedName>
        <fullName evidence="7">NnrU domain-containing protein</fullName>
    </recommendedName>
</protein>
<comment type="caution">
    <text evidence="8">The sequence shown here is derived from an EMBL/GenBank/DDBJ whole genome shotgun (WGS) entry which is preliminary data.</text>
</comment>
<gene>
    <name evidence="8" type="ORF">RGQ29_002993</name>
</gene>
<feature type="transmembrane region" description="Helical" evidence="6">
    <location>
        <begin position="178"/>
        <end position="200"/>
    </location>
</feature>
<dbReference type="GO" id="GO:0090471">
    <property type="term" value="F:9,15,9'-tri-cis-zeta-carotene isomerase activity"/>
    <property type="evidence" value="ECO:0007669"/>
    <property type="project" value="TreeGrafter"/>
</dbReference>
<feature type="region of interest" description="Disordered" evidence="5">
    <location>
        <begin position="1"/>
        <end position="38"/>
    </location>
</feature>
<dbReference type="PANTHER" id="PTHR35988">
    <property type="entry name" value="15-CIS-ZETA-CAROTENE ISOMERASE, CHLOROPLASTIC"/>
    <property type="match status" value="1"/>
</dbReference>
<dbReference type="PANTHER" id="PTHR35988:SF2">
    <property type="entry name" value="15-CIS-ZETA-CAROTENE ISOMERASE, CHLOROPLASTIC"/>
    <property type="match status" value="1"/>
</dbReference>
<feature type="transmembrane region" description="Helical" evidence="6">
    <location>
        <begin position="220"/>
        <end position="245"/>
    </location>
</feature>
<evidence type="ECO:0000256" key="5">
    <source>
        <dbReference type="SAM" id="MobiDB-lite"/>
    </source>
</evidence>
<evidence type="ECO:0000256" key="4">
    <source>
        <dbReference type="ARBA" id="ARBA00023136"/>
    </source>
</evidence>
<evidence type="ECO:0000256" key="2">
    <source>
        <dbReference type="ARBA" id="ARBA00022692"/>
    </source>
</evidence>
<feature type="transmembrane region" description="Helical" evidence="6">
    <location>
        <begin position="345"/>
        <end position="363"/>
    </location>
</feature>
<keyword evidence="3 6" id="KW-1133">Transmembrane helix</keyword>
<dbReference type="Gene3D" id="1.20.120.1630">
    <property type="match status" value="1"/>
</dbReference>
<organism evidence="8 9">
    <name type="scientific">Quercus rubra</name>
    <name type="common">Northern red oak</name>
    <name type="synonym">Quercus borealis</name>
    <dbReference type="NCBI Taxonomy" id="3512"/>
    <lineage>
        <taxon>Eukaryota</taxon>
        <taxon>Viridiplantae</taxon>
        <taxon>Streptophyta</taxon>
        <taxon>Embryophyta</taxon>
        <taxon>Tracheophyta</taxon>
        <taxon>Spermatophyta</taxon>
        <taxon>Magnoliopsida</taxon>
        <taxon>eudicotyledons</taxon>
        <taxon>Gunneridae</taxon>
        <taxon>Pentapetalae</taxon>
        <taxon>rosids</taxon>
        <taxon>fabids</taxon>
        <taxon>Fagales</taxon>
        <taxon>Fagaceae</taxon>
        <taxon>Quercus</taxon>
    </lineage>
</organism>
<evidence type="ECO:0000256" key="6">
    <source>
        <dbReference type="SAM" id="Phobius"/>
    </source>
</evidence>
<feature type="compositionally biased region" description="Polar residues" evidence="5">
    <location>
        <begin position="1"/>
        <end position="13"/>
    </location>
</feature>
<name>A0AAN7IED3_QUERU</name>
<evidence type="ECO:0000256" key="3">
    <source>
        <dbReference type="ARBA" id="ARBA00022989"/>
    </source>
</evidence>
<keyword evidence="4 6" id="KW-0472">Membrane</keyword>
<feature type="transmembrane region" description="Helical" evidence="6">
    <location>
        <begin position="147"/>
        <end position="166"/>
    </location>
</feature>
<evidence type="ECO:0000313" key="9">
    <source>
        <dbReference type="Proteomes" id="UP001324115"/>
    </source>
</evidence>
<sequence>MATTSSSVLLSNPFSPPRPHHHRFTPKNQTHLTIRHHPTPNPTSILSCNSVLRCCSFRNSKFQLRTSMGDTAKKTSEDDDEDEALVVGEDSAFFDLARQKISSWLLFSLVLGVVLFVLDFAWIDNSGLGLGNAFIHAVSELSDSPEVVMLTLILIFAIVHSGLASLRDVGEKLIGERAFRVLFAGTSLPLAVSTVVYFINHRYGGLQLWQLQSVPGLHQLVWLSNFISFFFLYPSTFNLLEVAAVEKPKMHLWETGIMRITRHPQMVGQVMWCLAHTIWIGNSVAVAASLGLIGHHLFGVWNGDRRLAIRYGEAFEDVKRRTSVIPFAAILDGRQKLPKDYYKEFIRVPYLTITALTLGAYFAHPLMQAASFRLHWE</sequence>
<dbReference type="GO" id="GO:0016020">
    <property type="term" value="C:membrane"/>
    <property type="evidence" value="ECO:0007669"/>
    <property type="project" value="UniProtKB-SubCell"/>
</dbReference>
<dbReference type="AlphaFoldDB" id="A0AAN7IED3"/>
<dbReference type="Proteomes" id="UP001324115">
    <property type="component" value="Unassembled WGS sequence"/>
</dbReference>
<feature type="domain" description="NnrU" evidence="7">
    <location>
        <begin position="148"/>
        <end position="367"/>
    </location>
</feature>
<dbReference type="EMBL" id="JAXUIC010000010">
    <property type="protein sequence ID" value="KAK4566963.1"/>
    <property type="molecule type" value="Genomic_DNA"/>
</dbReference>
<evidence type="ECO:0000259" key="7">
    <source>
        <dbReference type="Pfam" id="PF07298"/>
    </source>
</evidence>
<dbReference type="Pfam" id="PF07298">
    <property type="entry name" value="NnrU"/>
    <property type="match status" value="1"/>
</dbReference>
<evidence type="ECO:0000256" key="1">
    <source>
        <dbReference type="ARBA" id="ARBA00004141"/>
    </source>
</evidence>
<reference evidence="8 9" key="1">
    <citation type="journal article" date="2023" name="G3 (Bethesda)">
        <title>A haplotype-resolved chromosome-scale genome for Quercus rubra L. provides insights into the genetics of adaptive traits for red oak species.</title>
        <authorList>
            <person name="Kapoor B."/>
            <person name="Jenkins J."/>
            <person name="Schmutz J."/>
            <person name="Zhebentyayeva T."/>
            <person name="Kuelheim C."/>
            <person name="Coggeshall M."/>
            <person name="Heim C."/>
            <person name="Lasky J.R."/>
            <person name="Leites L."/>
            <person name="Islam-Faridi N."/>
            <person name="Romero-Severson J."/>
            <person name="DeLeo V.L."/>
            <person name="Lucas S.M."/>
            <person name="Lazic D."/>
            <person name="Gailing O."/>
            <person name="Carlson J."/>
            <person name="Staton M."/>
        </authorList>
    </citation>
    <scope>NUCLEOTIDE SEQUENCE [LARGE SCALE GENOMIC DNA]</scope>
    <source>
        <strain evidence="8">Pseudo-F2</strain>
    </source>
</reference>
<dbReference type="GO" id="GO:0016120">
    <property type="term" value="P:carotene biosynthetic process"/>
    <property type="evidence" value="ECO:0007669"/>
    <property type="project" value="TreeGrafter"/>
</dbReference>
<dbReference type="GO" id="GO:0009507">
    <property type="term" value="C:chloroplast"/>
    <property type="evidence" value="ECO:0007669"/>
    <property type="project" value="TreeGrafter"/>
</dbReference>
<feature type="transmembrane region" description="Helical" evidence="6">
    <location>
        <begin position="104"/>
        <end position="123"/>
    </location>
</feature>
<dbReference type="InterPro" id="IPR009915">
    <property type="entry name" value="NnrU_dom"/>
</dbReference>
<proteinExistence type="predicted"/>
<keyword evidence="2 6" id="KW-0812">Transmembrane</keyword>